<evidence type="ECO:0000313" key="1">
    <source>
        <dbReference type="EMBL" id="RMD02735.1"/>
    </source>
</evidence>
<gene>
    <name evidence="1" type="ORF">D9O40_05390</name>
</gene>
<protein>
    <recommendedName>
        <fullName evidence="3">Phage tail protein</fullName>
    </recommendedName>
</protein>
<evidence type="ECO:0000313" key="2">
    <source>
        <dbReference type="Proteomes" id="UP000277999"/>
    </source>
</evidence>
<comment type="caution">
    <text evidence="1">The sequence shown here is derived from an EMBL/GenBank/DDBJ whole genome shotgun (WGS) entry which is preliminary data.</text>
</comment>
<name>A0A3M0SXV2_9CLOT</name>
<organism evidence="1 2">
    <name type="scientific">Clostridium autoethanogenum</name>
    <dbReference type="NCBI Taxonomy" id="84023"/>
    <lineage>
        <taxon>Bacteria</taxon>
        <taxon>Bacillati</taxon>
        <taxon>Bacillota</taxon>
        <taxon>Clostridia</taxon>
        <taxon>Eubacteriales</taxon>
        <taxon>Clostridiaceae</taxon>
        <taxon>Clostridium</taxon>
    </lineage>
</organism>
<dbReference type="EMBL" id="RFAQ01000010">
    <property type="protein sequence ID" value="RMD02735.1"/>
    <property type="molecule type" value="Genomic_DNA"/>
</dbReference>
<accession>A0A3M0SXV2</accession>
<sequence>MDIYFSDQKRTEIYQLPVVPEDMPELDTGNATTDTFTGNDGTTYIIPQGTDIGSFSIECFLPPQGVHRGYIIKSDINPMELINFWNNNKKTKTPIKCIQTRQDNSEIINWFVIVDSLNWYYRNNGDIKYKVSFKQYNNPADYFVITPAKTALVNAIDALKKVNI</sequence>
<dbReference type="Proteomes" id="UP000277999">
    <property type="component" value="Unassembled WGS sequence"/>
</dbReference>
<dbReference type="AlphaFoldDB" id="A0A3M0SXV2"/>
<reference evidence="1 2" key="1">
    <citation type="submission" date="2018-10" db="EMBL/GenBank/DDBJ databases">
        <title>Genome-centric metagenomics revealed C2 chemical producing, CO utilizing Clostridium with novel acetogenic gene cluster.</title>
        <authorList>
            <person name="Kang H."/>
            <person name="Park B."/>
            <person name="Choi I.G."/>
            <person name="Chang I.S."/>
        </authorList>
    </citation>
    <scope>NUCLEOTIDE SEQUENCE [LARGE SCALE GENOMIC DNA]</scope>
    <source>
        <strain evidence="1 2">H21-9</strain>
    </source>
</reference>
<proteinExistence type="predicted"/>
<dbReference type="RefSeq" id="WP_122058124.1">
    <property type="nucleotide sequence ID" value="NZ_RFAQ01000010.1"/>
</dbReference>
<evidence type="ECO:0008006" key="3">
    <source>
        <dbReference type="Google" id="ProtNLM"/>
    </source>
</evidence>